<evidence type="ECO:0000313" key="2">
    <source>
        <dbReference type="Proteomes" id="UP001458880"/>
    </source>
</evidence>
<accession>A0AAW1MCK6</accession>
<evidence type="ECO:0000313" key="1">
    <source>
        <dbReference type="EMBL" id="KAK9743969.1"/>
    </source>
</evidence>
<proteinExistence type="predicted"/>
<dbReference type="Proteomes" id="UP001458880">
    <property type="component" value="Unassembled WGS sequence"/>
</dbReference>
<sequence>MNKLNYVVGVVYRPQHCHYTDFINTLEDYLSEAVSTADAVVLLGDFNIDLNVVGSLQADALVDAVATFGLADHELIYCSLKVDGNLSQGCMRTYRSLKYFDYNLFREDLLQTPFYLIYDINNVNETEV</sequence>
<protein>
    <recommendedName>
        <fullName evidence="3">Endonuclease/exonuclease/phosphatase domain-containing protein</fullName>
    </recommendedName>
</protein>
<dbReference type="InterPro" id="IPR036691">
    <property type="entry name" value="Endo/exonu/phosph_ase_sf"/>
</dbReference>
<dbReference type="AlphaFoldDB" id="A0AAW1MCK6"/>
<name>A0AAW1MCK6_POPJA</name>
<dbReference type="SUPFAM" id="SSF56219">
    <property type="entry name" value="DNase I-like"/>
    <property type="match status" value="1"/>
</dbReference>
<organism evidence="1 2">
    <name type="scientific">Popillia japonica</name>
    <name type="common">Japanese beetle</name>
    <dbReference type="NCBI Taxonomy" id="7064"/>
    <lineage>
        <taxon>Eukaryota</taxon>
        <taxon>Metazoa</taxon>
        <taxon>Ecdysozoa</taxon>
        <taxon>Arthropoda</taxon>
        <taxon>Hexapoda</taxon>
        <taxon>Insecta</taxon>
        <taxon>Pterygota</taxon>
        <taxon>Neoptera</taxon>
        <taxon>Endopterygota</taxon>
        <taxon>Coleoptera</taxon>
        <taxon>Polyphaga</taxon>
        <taxon>Scarabaeiformia</taxon>
        <taxon>Scarabaeidae</taxon>
        <taxon>Rutelinae</taxon>
        <taxon>Popillia</taxon>
    </lineage>
</organism>
<dbReference type="EMBL" id="JASPKY010000064">
    <property type="protein sequence ID" value="KAK9743969.1"/>
    <property type="molecule type" value="Genomic_DNA"/>
</dbReference>
<reference evidence="1 2" key="1">
    <citation type="journal article" date="2024" name="BMC Genomics">
        <title>De novo assembly and annotation of Popillia japonica's genome with initial clues to its potential as an invasive pest.</title>
        <authorList>
            <person name="Cucini C."/>
            <person name="Boschi S."/>
            <person name="Funari R."/>
            <person name="Cardaioli E."/>
            <person name="Iannotti N."/>
            <person name="Marturano G."/>
            <person name="Paoli F."/>
            <person name="Bruttini M."/>
            <person name="Carapelli A."/>
            <person name="Frati F."/>
            <person name="Nardi F."/>
        </authorList>
    </citation>
    <scope>NUCLEOTIDE SEQUENCE [LARGE SCALE GENOMIC DNA]</scope>
    <source>
        <strain evidence="1">DMR45628</strain>
    </source>
</reference>
<comment type="caution">
    <text evidence="1">The sequence shown here is derived from an EMBL/GenBank/DDBJ whole genome shotgun (WGS) entry which is preliminary data.</text>
</comment>
<gene>
    <name evidence="1" type="ORF">QE152_g8155</name>
</gene>
<dbReference type="Gene3D" id="3.60.10.10">
    <property type="entry name" value="Endonuclease/exonuclease/phosphatase"/>
    <property type="match status" value="1"/>
</dbReference>
<evidence type="ECO:0008006" key="3">
    <source>
        <dbReference type="Google" id="ProtNLM"/>
    </source>
</evidence>
<keyword evidence="2" id="KW-1185">Reference proteome</keyword>